<sequence>MEKIGAAVYLHLANLEEIKNYTELLAKNSIKTIFTTVISFKKNRLWKFKKITIINTNC</sequence>
<keyword evidence="2" id="KW-1185">Reference proteome</keyword>
<proteinExistence type="predicted"/>
<evidence type="ECO:0000313" key="1">
    <source>
        <dbReference type="EMBL" id="BET38413.1"/>
    </source>
</evidence>
<protein>
    <submittedName>
        <fullName evidence="1">Uncharacterized protein</fullName>
    </submittedName>
</protein>
<dbReference type="Gene3D" id="3.20.20.70">
    <property type="entry name" value="Aldolase class I"/>
    <property type="match status" value="1"/>
</dbReference>
<dbReference type="EMBL" id="AP028955">
    <property type="protein sequence ID" value="BET38413.1"/>
    <property type="molecule type" value="Genomic_DNA"/>
</dbReference>
<dbReference type="Proteomes" id="UP001473424">
    <property type="component" value="Chromosome"/>
</dbReference>
<organism evidence="1 2">
    <name type="scientific">Spiroplasma ixodetis</name>
    <dbReference type="NCBI Taxonomy" id="2141"/>
    <lineage>
        <taxon>Bacteria</taxon>
        <taxon>Bacillati</taxon>
        <taxon>Mycoplasmatota</taxon>
        <taxon>Mollicutes</taxon>
        <taxon>Entomoplasmatales</taxon>
        <taxon>Spiroplasmataceae</taxon>
        <taxon>Spiroplasma</taxon>
    </lineage>
</organism>
<dbReference type="InterPro" id="IPR013785">
    <property type="entry name" value="Aldolase_TIM"/>
</dbReference>
<accession>A0ABM8JM70</accession>
<evidence type="ECO:0000313" key="2">
    <source>
        <dbReference type="Proteomes" id="UP001473424"/>
    </source>
</evidence>
<dbReference type="RefSeq" id="WP_353307055.1">
    <property type="nucleotide sequence ID" value="NZ_AP028955.1"/>
</dbReference>
<name>A0ABM8JM70_9MOLU</name>
<gene>
    <name evidence="1" type="ORF">SAP269_10020</name>
</gene>
<reference evidence="2" key="1">
    <citation type="journal article" date="2024" name="FEMS Microbiol. Lett.">
        <title>Genomic insights into Spiroplasma endosymbionts that induce male-killing and protective phenotypes in the pea aphid.</title>
        <authorList>
            <person name="Arai H."/>
            <person name="Legeai F."/>
            <person name="Kageyama D."/>
            <person name="Sugio A."/>
            <person name="Simon J.C."/>
        </authorList>
    </citation>
    <scope>NUCLEOTIDE SEQUENCE [LARGE SCALE GENOMIC DNA]</scope>
    <source>
        <strain evidence="2">sAp269</strain>
    </source>
</reference>